<dbReference type="EMBL" id="MHWF01000028">
    <property type="protein sequence ID" value="OHB04942.1"/>
    <property type="molecule type" value="Genomic_DNA"/>
</dbReference>
<protein>
    <submittedName>
        <fullName evidence="1">Uncharacterized protein</fullName>
    </submittedName>
</protein>
<evidence type="ECO:0000313" key="1">
    <source>
        <dbReference type="EMBL" id="OHB04942.1"/>
    </source>
</evidence>
<reference evidence="1 2" key="1">
    <citation type="journal article" date="2016" name="Nat. Commun.">
        <title>Thousands of microbial genomes shed light on interconnected biogeochemical processes in an aquifer system.</title>
        <authorList>
            <person name="Anantharaman K."/>
            <person name="Brown C.T."/>
            <person name="Hug L.A."/>
            <person name="Sharon I."/>
            <person name="Castelle C.J."/>
            <person name="Probst A.J."/>
            <person name="Thomas B.C."/>
            <person name="Singh A."/>
            <person name="Wilkins M.J."/>
            <person name="Karaoz U."/>
            <person name="Brodie E.L."/>
            <person name="Williams K.H."/>
            <person name="Hubbard S.S."/>
            <person name="Banfield J.F."/>
        </authorList>
    </citation>
    <scope>NUCLEOTIDE SEQUENCE [LARGE SCALE GENOMIC DNA]</scope>
</reference>
<sequence length="137" mass="15253">MNASAEAISYLDVPFRSVDYSVGSTSSFIYFKSVVISASEATKDVSANVNEVAVVLKEDSPTYTTISIFNARKDSMSGEWLMAERVVVTVSQSSDLAAWHEFLSRVKRKQELERKRMLEPTRVLPPIDSNGLNRRGS</sequence>
<dbReference type="Proteomes" id="UP000177722">
    <property type="component" value="Unassembled WGS sequence"/>
</dbReference>
<accession>A0A1G2U7M1</accession>
<organism evidence="1 2">
    <name type="scientific">Candidatus Zambryskibacteria bacterium RIFCSPLOWO2_01_FULL_45_43</name>
    <dbReference type="NCBI Taxonomy" id="1802762"/>
    <lineage>
        <taxon>Bacteria</taxon>
        <taxon>Candidatus Zambryskiibacteriota</taxon>
    </lineage>
</organism>
<dbReference type="AlphaFoldDB" id="A0A1G2U7M1"/>
<name>A0A1G2U7M1_9BACT</name>
<comment type="caution">
    <text evidence="1">The sequence shown here is derived from an EMBL/GenBank/DDBJ whole genome shotgun (WGS) entry which is preliminary data.</text>
</comment>
<gene>
    <name evidence="1" type="ORF">A3B16_02480</name>
</gene>
<proteinExistence type="predicted"/>
<evidence type="ECO:0000313" key="2">
    <source>
        <dbReference type="Proteomes" id="UP000177722"/>
    </source>
</evidence>